<dbReference type="Pfam" id="PF00561">
    <property type="entry name" value="Abhydrolase_1"/>
    <property type="match status" value="1"/>
</dbReference>
<comment type="caution">
    <text evidence="2">The sequence shown here is derived from an EMBL/GenBank/DDBJ whole genome shotgun (WGS) entry which is preliminary data.</text>
</comment>
<dbReference type="GO" id="GO:0016787">
    <property type="term" value="F:hydrolase activity"/>
    <property type="evidence" value="ECO:0007669"/>
    <property type="project" value="UniProtKB-KW"/>
</dbReference>
<organism evidence="2 3">
    <name type="scientific">Massilia niabensis</name>
    <dbReference type="NCBI Taxonomy" id="544910"/>
    <lineage>
        <taxon>Bacteria</taxon>
        <taxon>Pseudomonadati</taxon>
        <taxon>Pseudomonadota</taxon>
        <taxon>Betaproteobacteria</taxon>
        <taxon>Burkholderiales</taxon>
        <taxon>Oxalobacteraceae</taxon>
        <taxon>Telluria group</taxon>
        <taxon>Massilia</taxon>
    </lineage>
</organism>
<evidence type="ECO:0000313" key="2">
    <source>
        <dbReference type="EMBL" id="MFC5461027.1"/>
    </source>
</evidence>
<dbReference type="RefSeq" id="WP_379784467.1">
    <property type="nucleotide sequence ID" value="NZ_JBHSMU010000015.1"/>
</dbReference>
<keyword evidence="2" id="KW-0378">Hydrolase</keyword>
<dbReference type="EMBL" id="JBHSMU010000015">
    <property type="protein sequence ID" value="MFC5461027.1"/>
    <property type="molecule type" value="Genomic_DNA"/>
</dbReference>
<sequence>MRPVLLPIKQRVEAAGQTVEYILAGRGGPGVVLVNGAGGPVEGWYKVFGELAEERCIFAYNRAGIGGSGKPTAPQTAGHMVETLRAALASIGVPQPYVLVGHSLGGLVVNLFARLYPGEVAAAVMIEATTPEDVRILPQYEGALQRWLKTLGTRLAPPHPWAETEHVETTLSQLEAAPSFPAIPLHVVSGARYAMQWATPKPQSEARARHQRQLVGLSPFGKQVVANRSGHFPQFSEPELVRATINAAACDAMAHWTHGAA</sequence>
<keyword evidence="3" id="KW-1185">Reference proteome</keyword>
<dbReference type="PANTHER" id="PTHR43798">
    <property type="entry name" value="MONOACYLGLYCEROL LIPASE"/>
    <property type="match status" value="1"/>
</dbReference>
<dbReference type="Proteomes" id="UP001596050">
    <property type="component" value="Unassembled WGS sequence"/>
</dbReference>
<dbReference type="PANTHER" id="PTHR43798:SF5">
    <property type="entry name" value="MONOACYLGLYCEROL LIPASE ABHD6"/>
    <property type="match status" value="1"/>
</dbReference>
<proteinExistence type="predicted"/>
<name>A0ABW0L824_9BURK</name>
<feature type="domain" description="AB hydrolase-1" evidence="1">
    <location>
        <begin position="31"/>
        <end position="186"/>
    </location>
</feature>
<protein>
    <submittedName>
        <fullName evidence="2">Alpha/beta fold hydrolase</fullName>
    </submittedName>
</protein>
<dbReference type="InterPro" id="IPR000073">
    <property type="entry name" value="AB_hydrolase_1"/>
</dbReference>
<dbReference type="InterPro" id="IPR050266">
    <property type="entry name" value="AB_hydrolase_sf"/>
</dbReference>
<evidence type="ECO:0000259" key="1">
    <source>
        <dbReference type="Pfam" id="PF00561"/>
    </source>
</evidence>
<dbReference type="InterPro" id="IPR029058">
    <property type="entry name" value="AB_hydrolase_fold"/>
</dbReference>
<accession>A0ABW0L824</accession>
<gene>
    <name evidence="2" type="ORF">ACFPN5_14540</name>
</gene>
<evidence type="ECO:0000313" key="3">
    <source>
        <dbReference type="Proteomes" id="UP001596050"/>
    </source>
</evidence>
<reference evidence="3" key="1">
    <citation type="journal article" date="2019" name="Int. J. Syst. Evol. Microbiol.">
        <title>The Global Catalogue of Microorganisms (GCM) 10K type strain sequencing project: providing services to taxonomists for standard genome sequencing and annotation.</title>
        <authorList>
            <consortium name="The Broad Institute Genomics Platform"/>
            <consortium name="The Broad Institute Genome Sequencing Center for Infectious Disease"/>
            <person name="Wu L."/>
            <person name="Ma J."/>
        </authorList>
    </citation>
    <scope>NUCLEOTIDE SEQUENCE [LARGE SCALE GENOMIC DNA]</scope>
    <source>
        <strain evidence="3">KACC 12649</strain>
    </source>
</reference>
<dbReference type="SUPFAM" id="SSF53474">
    <property type="entry name" value="alpha/beta-Hydrolases"/>
    <property type="match status" value="1"/>
</dbReference>
<dbReference type="Gene3D" id="3.40.50.1820">
    <property type="entry name" value="alpha/beta hydrolase"/>
    <property type="match status" value="1"/>
</dbReference>